<dbReference type="AlphaFoldDB" id="A0A1T0B367"/>
<name>A0A1T0B367_9PAST</name>
<evidence type="ECO:0000313" key="4">
    <source>
        <dbReference type="EMBL" id="OOS04339.1"/>
    </source>
</evidence>
<dbReference type="InterPro" id="IPR011990">
    <property type="entry name" value="TPR-like_helical_dom_sf"/>
</dbReference>
<evidence type="ECO:0000256" key="3">
    <source>
        <dbReference type="SAM" id="SignalP"/>
    </source>
</evidence>
<dbReference type="Gene3D" id="1.25.40.10">
    <property type="entry name" value="Tetratricopeptide repeat domain"/>
    <property type="match status" value="1"/>
</dbReference>
<proteinExistence type="predicted"/>
<keyword evidence="5" id="KW-1185">Reference proteome</keyword>
<accession>A0A1T0B367</accession>
<protein>
    <recommendedName>
        <fullName evidence="6">Sel1 repeat family protein</fullName>
    </recommendedName>
</protein>
<evidence type="ECO:0000256" key="1">
    <source>
        <dbReference type="ARBA" id="ARBA00022737"/>
    </source>
</evidence>
<dbReference type="InterPro" id="IPR050767">
    <property type="entry name" value="Sel1_AlgK"/>
</dbReference>
<dbReference type="STRING" id="123822.B0188_05280"/>
<dbReference type="EMBL" id="MUYB01000020">
    <property type="protein sequence ID" value="OOS04339.1"/>
    <property type="molecule type" value="Genomic_DNA"/>
</dbReference>
<dbReference type="SUPFAM" id="SSF81901">
    <property type="entry name" value="HCP-like"/>
    <property type="match status" value="1"/>
</dbReference>
<evidence type="ECO:0008006" key="6">
    <source>
        <dbReference type="Google" id="ProtNLM"/>
    </source>
</evidence>
<evidence type="ECO:0000313" key="5">
    <source>
        <dbReference type="Proteomes" id="UP000190023"/>
    </source>
</evidence>
<dbReference type="Proteomes" id="UP000190023">
    <property type="component" value="Unassembled WGS sequence"/>
</dbReference>
<keyword evidence="3" id="KW-0732">Signal</keyword>
<keyword evidence="1" id="KW-0677">Repeat</keyword>
<dbReference type="SMART" id="SM00671">
    <property type="entry name" value="SEL1"/>
    <property type="match status" value="2"/>
</dbReference>
<evidence type="ECO:0000256" key="2">
    <source>
        <dbReference type="ARBA" id="ARBA00022803"/>
    </source>
</evidence>
<keyword evidence="2" id="KW-0802">TPR repeat</keyword>
<feature type="chain" id="PRO_5011983965" description="Sel1 repeat family protein" evidence="3">
    <location>
        <begin position="27"/>
        <end position="142"/>
    </location>
</feature>
<gene>
    <name evidence="4" type="ORF">B0188_05280</name>
</gene>
<dbReference type="Pfam" id="PF07719">
    <property type="entry name" value="TPR_2"/>
    <property type="match status" value="1"/>
</dbReference>
<reference evidence="4 5" key="1">
    <citation type="submission" date="2017-02" db="EMBL/GenBank/DDBJ databases">
        <title>Draft genome sequence of Haemophilus felis CCUG 31170 type strain.</title>
        <authorList>
            <person name="Engstrom-Jakobsson H."/>
            <person name="Salva-Serra F."/>
            <person name="Thorell K."/>
            <person name="Gonzales-Siles L."/>
            <person name="Karlsson R."/>
            <person name="Boulund F."/>
            <person name="Engstrand L."/>
            <person name="Kristiansson E."/>
            <person name="Moore E."/>
        </authorList>
    </citation>
    <scope>NUCLEOTIDE SEQUENCE [LARGE SCALE GENOMIC DNA]</scope>
    <source>
        <strain evidence="4 5">CCUG 31170</strain>
    </source>
</reference>
<organism evidence="4 5">
    <name type="scientific">[Haemophilus] felis</name>
    <dbReference type="NCBI Taxonomy" id="123822"/>
    <lineage>
        <taxon>Bacteria</taxon>
        <taxon>Pseudomonadati</taxon>
        <taxon>Pseudomonadota</taxon>
        <taxon>Gammaproteobacteria</taxon>
        <taxon>Pasteurellales</taxon>
        <taxon>Pasteurellaceae</taxon>
    </lineage>
</organism>
<dbReference type="PANTHER" id="PTHR11102">
    <property type="entry name" value="SEL-1-LIKE PROTEIN"/>
    <property type="match status" value="1"/>
</dbReference>
<feature type="signal peptide" evidence="3">
    <location>
        <begin position="1"/>
        <end position="26"/>
    </location>
</feature>
<sequence length="142" mass="15476">MRFKTALLTTALLSSIFAFTPVMSFADTAEQLFKQGKIAYDQGNYAEAFKWYKKAAEQGGADSQFYLGIMHVHGLGVKQDHQQAVKWFKRAAEQGDAGTQLSLGGGCMCSGKVLDRINPLPKSGMAKPARMAIKKAVIIIES</sequence>
<dbReference type="InterPro" id="IPR013105">
    <property type="entry name" value="TPR_2"/>
</dbReference>
<comment type="caution">
    <text evidence="4">The sequence shown here is derived from an EMBL/GenBank/DDBJ whole genome shotgun (WGS) entry which is preliminary data.</text>
</comment>
<dbReference type="Pfam" id="PF08238">
    <property type="entry name" value="Sel1"/>
    <property type="match status" value="1"/>
</dbReference>
<dbReference type="InterPro" id="IPR006597">
    <property type="entry name" value="Sel1-like"/>
</dbReference>
<dbReference type="PANTHER" id="PTHR11102:SF160">
    <property type="entry name" value="ERAD-ASSOCIATED E3 UBIQUITIN-PROTEIN LIGASE COMPONENT HRD3"/>
    <property type="match status" value="1"/>
</dbReference>